<dbReference type="Pfam" id="PF25149">
    <property type="entry name" value="DUF7825"/>
    <property type="match status" value="1"/>
</dbReference>
<dbReference type="InterPro" id="IPR056727">
    <property type="entry name" value="DUF7825"/>
</dbReference>
<dbReference type="OrthoDB" id="6629398at2"/>
<proteinExistence type="predicted"/>
<evidence type="ECO:0008006" key="6">
    <source>
        <dbReference type="Google" id="ProtNLM"/>
    </source>
</evidence>
<dbReference type="STRING" id="573321.SAMN04488505_104427"/>
<dbReference type="InterPro" id="IPR011989">
    <property type="entry name" value="ARM-like"/>
</dbReference>
<feature type="domain" description="DUF7824" evidence="2">
    <location>
        <begin position="418"/>
        <end position="689"/>
    </location>
</feature>
<dbReference type="InterPro" id="IPR045472">
    <property type="entry name" value="DUF6493"/>
</dbReference>
<dbReference type="Gene3D" id="1.25.10.10">
    <property type="entry name" value="Leucine-rich Repeat Variant"/>
    <property type="match status" value="1"/>
</dbReference>
<gene>
    <name evidence="4" type="ORF">SAMN04488505_104427</name>
</gene>
<dbReference type="EMBL" id="FOBB01000004">
    <property type="protein sequence ID" value="SEM44662.1"/>
    <property type="molecule type" value="Genomic_DNA"/>
</dbReference>
<feature type="domain" description="DUF7825" evidence="3">
    <location>
        <begin position="700"/>
        <end position="958"/>
    </location>
</feature>
<dbReference type="InterPro" id="IPR016024">
    <property type="entry name" value="ARM-type_fold"/>
</dbReference>
<dbReference type="Proteomes" id="UP000198984">
    <property type="component" value="Unassembled WGS sequence"/>
</dbReference>
<reference evidence="4 5" key="1">
    <citation type="submission" date="2016-10" db="EMBL/GenBank/DDBJ databases">
        <authorList>
            <person name="de Groot N.N."/>
        </authorList>
    </citation>
    <scope>NUCLEOTIDE SEQUENCE [LARGE SCALE GENOMIC DNA]</scope>
    <source>
        <strain evidence="4 5">DSM 21039</strain>
    </source>
</reference>
<keyword evidence="5" id="KW-1185">Reference proteome</keyword>
<dbReference type="SUPFAM" id="SSF48371">
    <property type="entry name" value="ARM repeat"/>
    <property type="match status" value="1"/>
</dbReference>
<protein>
    <recommendedName>
        <fullName evidence="6">HEAT repeat-containing protein</fullName>
    </recommendedName>
</protein>
<evidence type="ECO:0000259" key="3">
    <source>
        <dbReference type="Pfam" id="PF25149"/>
    </source>
</evidence>
<organism evidence="4 5">
    <name type="scientific">Chitinophaga rupis</name>
    <dbReference type="NCBI Taxonomy" id="573321"/>
    <lineage>
        <taxon>Bacteria</taxon>
        <taxon>Pseudomonadati</taxon>
        <taxon>Bacteroidota</taxon>
        <taxon>Chitinophagia</taxon>
        <taxon>Chitinophagales</taxon>
        <taxon>Chitinophagaceae</taxon>
        <taxon>Chitinophaga</taxon>
    </lineage>
</organism>
<dbReference type="Pfam" id="PF25148">
    <property type="entry name" value="DUF7824"/>
    <property type="match status" value="1"/>
</dbReference>
<evidence type="ECO:0000313" key="5">
    <source>
        <dbReference type="Proteomes" id="UP000198984"/>
    </source>
</evidence>
<dbReference type="Pfam" id="PF20103">
    <property type="entry name" value="DUF6493"/>
    <property type="match status" value="1"/>
</dbReference>
<dbReference type="InterPro" id="IPR056726">
    <property type="entry name" value="DUF7824"/>
</dbReference>
<evidence type="ECO:0000259" key="2">
    <source>
        <dbReference type="Pfam" id="PF25148"/>
    </source>
</evidence>
<sequence length="962" mass="110019">MDLQQEFTTILEKERKDEVWAFLKGLDQTQKKAFTPFLKTTAKDYLDYREVKESGSQSSIFMQKATPVQREILRAAGFVCCTRQEIEKIFFGILDEEILEQVLDWYCPDWLNAYVNDLKGDHIPLNYLSLVKLWKQGHIDPVPALIARQLPMVIHNYEGPNRSYQFTVSNLLIYDITLTEHIWYLFQFESSVNWSGRYLATDAAQKTWIDVFREFSAAGKLDRQRILKEALLASNRGFNKTLSGWFAELFTEMEPAIAELQTLQPELLVALSAAHTKPVNTALQCLKKLADEKQLDTGSFLDHTGILLSSTTKAVLTNTLAVLEKLLKQDKQLAPAVCAALCQVFMNNDDDVQSRAAKLLKKYGNAADPALREQIAQYRETMMVSARSLLPDFMEPVTGTPVPGNILEVPEAYNLLDEQVKIEDISGFDELIFLASQAFDNNQPYHIYLLPAALIKLHTDITGEQVKKLEPAFQRAYKLVMKGAASAGELDVLLAIFWIDYGRYLVQQFPGETASIRSMHESNVKQDEAFHQQYPKWYTRRMRTLKEWSNGYKGDLCGVYLFFLITALDKITSGDTLPLLCTPTHAPGWLSPVELTERLYQYQQANTAPDEMDLQMALSRLVLDTPAPGLSYAAEKLTGEYLRIMQFILEKDARPQPPFQHASWWMIAALAKTPLVIYPEFEHFPYNKVARSRFTGQYAWQTIAEERFTDEYDYEKKKNVKQAYLHKELQVIGINKQDVQAATPHLLYEYIILGDTGSLFTAPNDMQRMLFFTPNNPEPLLAHVVSRCLQYEKFWDETAKKVVLNTIQTLHGLQRPWSSMGHLFIATCLVSSDKTIAQIAAEIWINGVTRGLINSHQLGEVIGKHQVVEFTPLKRFTDLVMNNLIRLSDQHNRELEKMIGSLLAHLPEEPIKNLKKLLEIYMEVLSINHSLITTAWIREQLQAWSLNDGLSKVTKQLLTKYV</sequence>
<evidence type="ECO:0000313" key="4">
    <source>
        <dbReference type="EMBL" id="SEM44662.1"/>
    </source>
</evidence>
<feature type="domain" description="DUF6493" evidence="1">
    <location>
        <begin position="1"/>
        <end position="314"/>
    </location>
</feature>
<accession>A0A1H7YEJ5</accession>
<dbReference type="RefSeq" id="WP_089915432.1">
    <property type="nucleotide sequence ID" value="NZ_FOBB01000004.1"/>
</dbReference>
<dbReference type="AlphaFoldDB" id="A0A1H7YEJ5"/>
<evidence type="ECO:0000259" key="1">
    <source>
        <dbReference type="Pfam" id="PF20103"/>
    </source>
</evidence>
<name>A0A1H7YEJ5_9BACT</name>